<dbReference type="OrthoDB" id="9778389at2"/>
<accession>A0A1H1QAJ3</accession>
<dbReference type="PANTHER" id="PTHR32196:SF69">
    <property type="entry name" value="BRANCHED-CHAIN AMINO ACID TRANSPORT SYSTEM, PERMEASE PROTEIN"/>
    <property type="match status" value="1"/>
</dbReference>
<evidence type="ECO:0000256" key="5">
    <source>
        <dbReference type="ARBA" id="ARBA00023136"/>
    </source>
</evidence>
<keyword evidence="5 6" id="KW-0472">Membrane</keyword>
<evidence type="ECO:0000256" key="4">
    <source>
        <dbReference type="ARBA" id="ARBA00022989"/>
    </source>
</evidence>
<organism evidence="7 8">
    <name type="scientific">Brevibacterium siliguriense</name>
    <dbReference type="NCBI Taxonomy" id="1136497"/>
    <lineage>
        <taxon>Bacteria</taxon>
        <taxon>Bacillati</taxon>
        <taxon>Actinomycetota</taxon>
        <taxon>Actinomycetes</taxon>
        <taxon>Micrococcales</taxon>
        <taxon>Brevibacteriaceae</taxon>
        <taxon>Brevibacterium</taxon>
    </lineage>
</organism>
<dbReference type="AlphaFoldDB" id="A0A1H1QAJ3"/>
<evidence type="ECO:0000256" key="3">
    <source>
        <dbReference type="ARBA" id="ARBA00022692"/>
    </source>
</evidence>
<keyword evidence="3 6" id="KW-0812">Transmembrane</keyword>
<feature type="transmembrane region" description="Helical" evidence="6">
    <location>
        <begin position="265"/>
        <end position="284"/>
    </location>
</feature>
<feature type="transmembrane region" description="Helical" evidence="6">
    <location>
        <begin position="12"/>
        <end position="33"/>
    </location>
</feature>
<evidence type="ECO:0000256" key="6">
    <source>
        <dbReference type="SAM" id="Phobius"/>
    </source>
</evidence>
<evidence type="ECO:0000313" key="7">
    <source>
        <dbReference type="EMBL" id="SDS20455.1"/>
    </source>
</evidence>
<dbReference type="PANTHER" id="PTHR32196">
    <property type="entry name" value="ABC TRANSPORTER PERMEASE PROTEIN YPHD-RELATED-RELATED"/>
    <property type="match status" value="1"/>
</dbReference>
<evidence type="ECO:0000313" key="8">
    <source>
        <dbReference type="Proteomes" id="UP000199597"/>
    </source>
</evidence>
<name>A0A1H1QAJ3_9MICO</name>
<reference evidence="8" key="1">
    <citation type="submission" date="2016-10" db="EMBL/GenBank/DDBJ databases">
        <authorList>
            <person name="Varghese N."/>
            <person name="Submissions S."/>
        </authorList>
    </citation>
    <scope>NUCLEOTIDE SEQUENCE [LARGE SCALE GENOMIC DNA]</scope>
    <source>
        <strain evidence="8">DSM 23676</strain>
    </source>
</reference>
<keyword evidence="4 6" id="KW-1133">Transmembrane helix</keyword>
<dbReference type="EMBL" id="LT629766">
    <property type="protein sequence ID" value="SDS20455.1"/>
    <property type="molecule type" value="Genomic_DNA"/>
</dbReference>
<dbReference type="Pfam" id="PF02653">
    <property type="entry name" value="BPD_transp_2"/>
    <property type="match status" value="1"/>
</dbReference>
<gene>
    <name evidence="7" type="ORF">SAMN04489752_1203</name>
</gene>
<dbReference type="InterPro" id="IPR001851">
    <property type="entry name" value="ABC_transp_permease"/>
</dbReference>
<dbReference type="GO" id="GO:0005886">
    <property type="term" value="C:plasma membrane"/>
    <property type="evidence" value="ECO:0007669"/>
    <property type="project" value="UniProtKB-SubCell"/>
</dbReference>
<comment type="subcellular location">
    <subcellularLocation>
        <location evidence="1">Cell membrane</location>
        <topology evidence="1">Multi-pass membrane protein</topology>
    </subcellularLocation>
</comment>
<feature type="transmembrane region" description="Helical" evidence="6">
    <location>
        <begin position="87"/>
        <end position="108"/>
    </location>
</feature>
<dbReference type="GO" id="GO:0022857">
    <property type="term" value="F:transmembrane transporter activity"/>
    <property type="evidence" value="ECO:0007669"/>
    <property type="project" value="InterPro"/>
</dbReference>
<feature type="transmembrane region" description="Helical" evidence="6">
    <location>
        <begin position="235"/>
        <end position="253"/>
    </location>
</feature>
<evidence type="ECO:0000256" key="2">
    <source>
        <dbReference type="ARBA" id="ARBA00022475"/>
    </source>
</evidence>
<dbReference type="CDD" id="cd06574">
    <property type="entry name" value="TM_PBP1_branched-chain-AA_like"/>
    <property type="match status" value="1"/>
</dbReference>
<feature type="transmembrane region" description="Helical" evidence="6">
    <location>
        <begin position="183"/>
        <end position="203"/>
    </location>
</feature>
<dbReference type="STRING" id="1136497.SAMN04489752_1203"/>
<dbReference type="Proteomes" id="UP000199597">
    <property type="component" value="Chromosome I"/>
</dbReference>
<feature type="transmembrane region" description="Helical" evidence="6">
    <location>
        <begin position="53"/>
        <end position="75"/>
    </location>
</feature>
<keyword evidence="2" id="KW-1003">Cell membrane</keyword>
<feature type="transmembrane region" description="Helical" evidence="6">
    <location>
        <begin position="128"/>
        <end position="152"/>
    </location>
</feature>
<protein>
    <submittedName>
        <fullName evidence="7">Monosaccharide ABC transporter membrane protein, CUT2 family</fullName>
    </submittedName>
</protein>
<evidence type="ECO:0000256" key="1">
    <source>
        <dbReference type="ARBA" id="ARBA00004651"/>
    </source>
</evidence>
<proteinExistence type="predicted"/>
<sequence>MLWNLIEVSLQVGLLYVPLVLGIYLAMGVMSLPDLTLQGSFGVGGSVAATLSIAGYNPFISLGISMVAGMICGLITAGLHLVLRLSVLLSGILVATACYSLCLIIMNSGNLSLAGSTTIFSWAETTTLSYGTVTIITGALVAAVLCSAYLWFLHTEYGLSLVAAGKDIQTARGLGVRTERRQAVGLAIANALAALSGGLVVHSQGFMDVTIQTTVIVIGLAAMMIGLSMTRSPRILLIVLALVGGAIVYRFAVSGALHLGLNPNLLQLITASLVVLVIAARSHGKSITVSFTSKGRKERRIAQTQFYEEDRVASFI</sequence>
<feature type="transmembrane region" description="Helical" evidence="6">
    <location>
        <begin position="209"/>
        <end position="228"/>
    </location>
</feature>
<keyword evidence="8" id="KW-1185">Reference proteome</keyword>
<dbReference type="RefSeq" id="WP_092011225.1">
    <property type="nucleotide sequence ID" value="NZ_LT629766.1"/>
</dbReference>